<dbReference type="InterPro" id="IPR009057">
    <property type="entry name" value="Homeodomain-like_sf"/>
</dbReference>
<dbReference type="PROSITE" id="PS50977">
    <property type="entry name" value="HTH_TETR_2"/>
    <property type="match status" value="1"/>
</dbReference>
<proteinExistence type="predicted"/>
<evidence type="ECO:0000256" key="2">
    <source>
        <dbReference type="ARBA" id="ARBA00023125"/>
    </source>
</evidence>
<feature type="DNA-binding region" description="H-T-H motif" evidence="4">
    <location>
        <begin position="35"/>
        <end position="54"/>
    </location>
</feature>
<dbReference type="PANTHER" id="PTHR30055">
    <property type="entry name" value="HTH-TYPE TRANSCRIPTIONAL REGULATOR RUTR"/>
    <property type="match status" value="1"/>
</dbReference>
<dbReference type="GO" id="GO:0003700">
    <property type="term" value="F:DNA-binding transcription factor activity"/>
    <property type="evidence" value="ECO:0007669"/>
    <property type="project" value="TreeGrafter"/>
</dbReference>
<keyword evidence="2 4" id="KW-0238">DNA-binding</keyword>
<dbReference type="PRINTS" id="PR00455">
    <property type="entry name" value="HTHTETR"/>
</dbReference>
<reference evidence="6 7" key="1">
    <citation type="submission" date="2018-06" db="EMBL/GenBank/DDBJ databases">
        <title>Sphaerisporangium craniellae sp. nov., isolated from a marine sponge in the South China Sea.</title>
        <authorList>
            <person name="Li L."/>
        </authorList>
    </citation>
    <scope>NUCLEOTIDE SEQUENCE [LARGE SCALE GENOMIC DNA]</scope>
    <source>
        <strain evidence="6 7">LHW63015</strain>
    </source>
</reference>
<dbReference type="InterPro" id="IPR001647">
    <property type="entry name" value="HTH_TetR"/>
</dbReference>
<dbReference type="Proteomes" id="UP000253303">
    <property type="component" value="Unassembled WGS sequence"/>
</dbReference>
<evidence type="ECO:0000256" key="1">
    <source>
        <dbReference type="ARBA" id="ARBA00023015"/>
    </source>
</evidence>
<dbReference type="PANTHER" id="PTHR30055:SF234">
    <property type="entry name" value="HTH-TYPE TRANSCRIPTIONAL REGULATOR BETI"/>
    <property type="match status" value="1"/>
</dbReference>
<evidence type="ECO:0000313" key="6">
    <source>
        <dbReference type="EMBL" id="RBQ20767.1"/>
    </source>
</evidence>
<protein>
    <submittedName>
        <fullName evidence="6">TetR/AcrR family transcriptional regulator</fullName>
    </submittedName>
</protein>
<evidence type="ECO:0000256" key="3">
    <source>
        <dbReference type="ARBA" id="ARBA00023163"/>
    </source>
</evidence>
<dbReference type="RefSeq" id="WP_113979724.1">
    <property type="nucleotide sequence ID" value="NZ_QMEY01000002.1"/>
</dbReference>
<gene>
    <name evidence="6" type="ORF">DP939_06725</name>
</gene>
<dbReference type="Gene3D" id="1.10.357.10">
    <property type="entry name" value="Tetracycline Repressor, domain 2"/>
    <property type="match status" value="1"/>
</dbReference>
<sequence>MKGTTPRTKPAVERRTDLLDATETLLLSRGVDGFTIEDVTTGAGVAKGTFYLHFANKGDLLDALRERYVRRFAEAQLAEARKHHGVAGVQAWIRAGVAEYLGDVRLHDMLFHPASRGQSDPPDTVTTTLADLLAALDHPPADPEVTATILYAAMHGVTDHIIHAPDTADRMLTGLDDLVRAVLT</sequence>
<dbReference type="Pfam" id="PF00440">
    <property type="entry name" value="TetR_N"/>
    <property type="match status" value="1"/>
</dbReference>
<comment type="caution">
    <text evidence="6">The sequence shown here is derived from an EMBL/GenBank/DDBJ whole genome shotgun (WGS) entry which is preliminary data.</text>
</comment>
<dbReference type="InterPro" id="IPR023772">
    <property type="entry name" value="DNA-bd_HTH_TetR-type_CS"/>
</dbReference>
<dbReference type="PROSITE" id="PS01081">
    <property type="entry name" value="HTH_TETR_1"/>
    <property type="match status" value="1"/>
</dbReference>
<dbReference type="AlphaFoldDB" id="A0A366M3Z4"/>
<accession>A0A366M3Z4</accession>
<keyword evidence="7" id="KW-1185">Reference proteome</keyword>
<name>A0A366M3Z4_9ACTN</name>
<keyword evidence="1" id="KW-0805">Transcription regulation</keyword>
<dbReference type="SUPFAM" id="SSF46689">
    <property type="entry name" value="Homeodomain-like"/>
    <property type="match status" value="1"/>
</dbReference>
<evidence type="ECO:0000256" key="4">
    <source>
        <dbReference type="PROSITE-ProRule" id="PRU00335"/>
    </source>
</evidence>
<dbReference type="InterPro" id="IPR050109">
    <property type="entry name" value="HTH-type_TetR-like_transc_reg"/>
</dbReference>
<dbReference type="EMBL" id="QMEY01000002">
    <property type="protein sequence ID" value="RBQ20767.1"/>
    <property type="molecule type" value="Genomic_DNA"/>
</dbReference>
<evidence type="ECO:0000259" key="5">
    <source>
        <dbReference type="PROSITE" id="PS50977"/>
    </source>
</evidence>
<evidence type="ECO:0000313" key="7">
    <source>
        <dbReference type="Proteomes" id="UP000253303"/>
    </source>
</evidence>
<feature type="domain" description="HTH tetR-type" evidence="5">
    <location>
        <begin position="12"/>
        <end position="72"/>
    </location>
</feature>
<dbReference type="OrthoDB" id="5112469at2"/>
<organism evidence="6 7">
    <name type="scientific">Spongiactinospora rosea</name>
    <dbReference type="NCBI Taxonomy" id="2248750"/>
    <lineage>
        <taxon>Bacteria</taxon>
        <taxon>Bacillati</taxon>
        <taxon>Actinomycetota</taxon>
        <taxon>Actinomycetes</taxon>
        <taxon>Streptosporangiales</taxon>
        <taxon>Streptosporangiaceae</taxon>
        <taxon>Spongiactinospora</taxon>
    </lineage>
</organism>
<keyword evidence="3" id="KW-0804">Transcription</keyword>
<dbReference type="GO" id="GO:0000976">
    <property type="term" value="F:transcription cis-regulatory region binding"/>
    <property type="evidence" value="ECO:0007669"/>
    <property type="project" value="TreeGrafter"/>
</dbReference>